<organism evidence="1 2">
    <name type="scientific">Acinetobacter variabilis</name>
    <dbReference type="NCBI Taxonomy" id="70346"/>
    <lineage>
        <taxon>Bacteria</taxon>
        <taxon>Pseudomonadati</taxon>
        <taxon>Pseudomonadota</taxon>
        <taxon>Gammaproteobacteria</taxon>
        <taxon>Moraxellales</taxon>
        <taxon>Moraxellaceae</taxon>
        <taxon>Acinetobacter</taxon>
    </lineage>
</organism>
<dbReference type="RefSeq" id="WP_200230010.1">
    <property type="nucleotide sequence ID" value="NZ_CP060811.1"/>
</dbReference>
<gene>
    <name evidence="1" type="ORF">IAQ69_04030</name>
</gene>
<proteinExistence type="predicted"/>
<evidence type="ECO:0000313" key="2">
    <source>
        <dbReference type="Proteomes" id="UP000596079"/>
    </source>
</evidence>
<name>A0A7T8AQ78_9GAMM</name>
<accession>A0A7T8AQ78</accession>
<dbReference type="EMBL" id="CP060811">
    <property type="protein sequence ID" value="QQN88856.1"/>
    <property type="molecule type" value="Genomic_DNA"/>
</dbReference>
<sequence length="53" mass="6382">MARRKKSKSKKQNHPVKQQPIIIINEVPKNTQWAVLLVPVFNWLIEILKNYWN</sequence>
<protein>
    <submittedName>
        <fullName evidence="1">Uncharacterized protein</fullName>
    </submittedName>
</protein>
<reference evidence="1 2" key="1">
    <citation type="submission" date="2020-08" db="EMBL/GenBank/DDBJ databases">
        <title>Emergence of ISAba1-mediated novel tet(X) in Acinetobacter variabilis from a chicken farm.</title>
        <authorList>
            <person name="Peng K."/>
            <person name="Li R."/>
        </authorList>
    </citation>
    <scope>NUCLEOTIDE SEQUENCE [LARGE SCALE GENOMIC DNA]</scope>
    <source>
        <strain evidence="1 2">XM9F202-2</strain>
    </source>
</reference>
<evidence type="ECO:0000313" key="1">
    <source>
        <dbReference type="EMBL" id="QQN88856.1"/>
    </source>
</evidence>
<dbReference type="AlphaFoldDB" id="A0A7T8AQ78"/>
<dbReference type="Proteomes" id="UP000596079">
    <property type="component" value="Chromosome"/>
</dbReference>